<keyword evidence="1" id="KW-0456">Lyase</keyword>
<keyword evidence="3" id="KW-1185">Reference proteome</keyword>
<comment type="caution">
    <text evidence="2">The sequence shown here is derived from an EMBL/GenBank/DDBJ whole genome shotgun (WGS) entry which is preliminary data.</text>
</comment>
<dbReference type="SUPFAM" id="SSF51569">
    <property type="entry name" value="Aldolase"/>
    <property type="match status" value="1"/>
</dbReference>
<dbReference type="CDD" id="cd00408">
    <property type="entry name" value="DHDPS-like"/>
    <property type="match status" value="1"/>
</dbReference>
<organism evidence="2 3">
    <name type="scientific">Cylindrodendrum hubeiense</name>
    <dbReference type="NCBI Taxonomy" id="595255"/>
    <lineage>
        <taxon>Eukaryota</taxon>
        <taxon>Fungi</taxon>
        <taxon>Dikarya</taxon>
        <taxon>Ascomycota</taxon>
        <taxon>Pezizomycotina</taxon>
        <taxon>Sordariomycetes</taxon>
        <taxon>Hypocreomycetidae</taxon>
        <taxon>Hypocreales</taxon>
        <taxon>Nectriaceae</taxon>
        <taxon>Cylindrodendrum</taxon>
    </lineage>
</organism>
<gene>
    <name evidence="2" type="ORF">G7Z17_g5244</name>
</gene>
<reference evidence="2" key="1">
    <citation type="submission" date="2020-03" db="EMBL/GenBank/DDBJ databases">
        <title>Draft Genome Sequence of Cylindrodendrum hubeiense.</title>
        <authorList>
            <person name="Buettner E."/>
            <person name="Kellner H."/>
        </authorList>
    </citation>
    <scope>NUCLEOTIDE SEQUENCE</scope>
    <source>
        <strain evidence="2">IHI 201604</strain>
    </source>
</reference>
<evidence type="ECO:0000313" key="3">
    <source>
        <dbReference type="Proteomes" id="UP000722485"/>
    </source>
</evidence>
<sequence length="432" mass="46528">MMPPVALELQPRMNTTSHPTNLWRLRAHSAPREIPPGCICHATGPGLGLSIPARYISNFSPHEANASKKSPHVDVDAVLREAQGRGITSLGVWMETPMETPWGKTTDKMGSIAVAKGKAYPPGIHVPALTWFADDASQEIDWDLQKKHIEFLISSGLDGIVIAGTNGEAVTLSAAEKSQLLQTTREIAVQLGRPDITITLGTSGSCTRNVIAETHLAKEAGADFVLVLTPSYFHFAMTQDAILAFFEELADVSPLPIVIYNFPGVVAGLDVNSEMLERLGQHPNIVGVKLTCGGIAKVARVTAQYKPEDFAALAGQSDWLVPALSVGSTGVITGVANLYPKVCMQIYDLYKAGKVKEAEAAQLKLAQMEWGFAKGGINGTKWVVAKIRGYPLESCHCRRPYPVYGDADKQAWILKVVEPLAAVEQGLGKRGE</sequence>
<dbReference type="PANTHER" id="PTHR12128">
    <property type="entry name" value="DIHYDRODIPICOLINATE SYNTHASE"/>
    <property type="match status" value="1"/>
</dbReference>
<protein>
    <recommendedName>
        <fullName evidence="4">Dihydrodipicolinate synthetase</fullName>
    </recommendedName>
</protein>
<proteinExistence type="predicted"/>
<dbReference type="Gene3D" id="3.20.20.70">
    <property type="entry name" value="Aldolase class I"/>
    <property type="match status" value="1"/>
</dbReference>
<dbReference type="PRINTS" id="PR00146">
    <property type="entry name" value="DHPICSNTHASE"/>
</dbReference>
<accession>A0A9P5HEK7</accession>
<dbReference type="GO" id="GO:0008840">
    <property type="term" value="F:4-hydroxy-tetrahydrodipicolinate synthase activity"/>
    <property type="evidence" value="ECO:0007669"/>
    <property type="project" value="TreeGrafter"/>
</dbReference>
<evidence type="ECO:0000313" key="2">
    <source>
        <dbReference type="EMBL" id="KAF7551134.1"/>
    </source>
</evidence>
<evidence type="ECO:0008006" key="4">
    <source>
        <dbReference type="Google" id="ProtNLM"/>
    </source>
</evidence>
<dbReference type="EMBL" id="JAANBB010000084">
    <property type="protein sequence ID" value="KAF7551134.1"/>
    <property type="molecule type" value="Genomic_DNA"/>
</dbReference>
<dbReference type="Proteomes" id="UP000722485">
    <property type="component" value="Unassembled WGS sequence"/>
</dbReference>
<dbReference type="InterPro" id="IPR013785">
    <property type="entry name" value="Aldolase_TIM"/>
</dbReference>
<dbReference type="PANTHER" id="PTHR12128:SF66">
    <property type="entry name" value="4-HYDROXY-2-OXOGLUTARATE ALDOLASE, MITOCHONDRIAL"/>
    <property type="match status" value="1"/>
</dbReference>
<name>A0A9P5HEK7_9HYPO</name>
<dbReference type="AlphaFoldDB" id="A0A9P5HEK7"/>
<dbReference type="Pfam" id="PF00701">
    <property type="entry name" value="DHDPS"/>
    <property type="match status" value="1"/>
</dbReference>
<evidence type="ECO:0000256" key="1">
    <source>
        <dbReference type="ARBA" id="ARBA00023239"/>
    </source>
</evidence>
<dbReference type="OrthoDB" id="191315at2759"/>
<dbReference type="SMART" id="SM01130">
    <property type="entry name" value="DHDPS"/>
    <property type="match status" value="1"/>
</dbReference>
<dbReference type="InterPro" id="IPR002220">
    <property type="entry name" value="DapA-like"/>
</dbReference>